<evidence type="ECO:0000313" key="2">
    <source>
        <dbReference type="Proteomes" id="UP001597083"/>
    </source>
</evidence>
<reference evidence="2" key="1">
    <citation type="journal article" date="2019" name="Int. J. Syst. Evol. Microbiol.">
        <title>The Global Catalogue of Microorganisms (GCM) 10K type strain sequencing project: providing services to taxonomists for standard genome sequencing and annotation.</title>
        <authorList>
            <consortium name="The Broad Institute Genomics Platform"/>
            <consortium name="The Broad Institute Genome Sequencing Center for Infectious Disease"/>
            <person name="Wu L."/>
            <person name="Ma J."/>
        </authorList>
    </citation>
    <scope>NUCLEOTIDE SEQUENCE [LARGE SCALE GENOMIC DNA]</scope>
    <source>
        <strain evidence="2">JCM 31696</strain>
    </source>
</reference>
<feature type="non-terminal residue" evidence="1">
    <location>
        <position position="1"/>
    </location>
</feature>
<keyword evidence="2" id="KW-1185">Reference proteome</keyword>
<evidence type="ECO:0000313" key="1">
    <source>
        <dbReference type="EMBL" id="MFD0854834.1"/>
    </source>
</evidence>
<protein>
    <submittedName>
        <fullName evidence="1">Uncharacterized protein</fullName>
    </submittedName>
</protein>
<accession>A0ABW3CJV0</accession>
<dbReference type="Proteomes" id="UP001597083">
    <property type="component" value="Unassembled WGS sequence"/>
</dbReference>
<name>A0ABW3CJV0_9ACTN</name>
<proteinExistence type="predicted"/>
<comment type="caution">
    <text evidence="1">The sequence shown here is derived from an EMBL/GenBank/DDBJ whole genome shotgun (WGS) entry which is preliminary data.</text>
</comment>
<dbReference type="EMBL" id="JBHTIR010003206">
    <property type="protein sequence ID" value="MFD0854834.1"/>
    <property type="molecule type" value="Genomic_DNA"/>
</dbReference>
<organism evidence="1 2">
    <name type="scientific">Actinomadura adrarensis</name>
    <dbReference type="NCBI Taxonomy" id="1819600"/>
    <lineage>
        <taxon>Bacteria</taxon>
        <taxon>Bacillati</taxon>
        <taxon>Actinomycetota</taxon>
        <taxon>Actinomycetes</taxon>
        <taxon>Streptosporangiales</taxon>
        <taxon>Thermomonosporaceae</taxon>
        <taxon>Actinomadura</taxon>
    </lineage>
</organism>
<sequence>RLKRFVGGKVPPGKALGLERLGWVRGIAGDGGMQQDLTLSLPDGPTLVIEISPGIPAWNPGHTETQELLAVRIKGATFGDLDAVTAAEFLLTLHTMTETT</sequence>
<gene>
    <name evidence="1" type="ORF">ACFQ07_21520</name>
</gene>